<keyword evidence="3" id="KW-0966">Cell projection</keyword>
<keyword evidence="3" id="KW-0969">Cilium</keyword>
<evidence type="ECO:0000313" key="4">
    <source>
        <dbReference type="EMBL" id="ENN80949.1"/>
    </source>
</evidence>
<dbReference type="GO" id="GO:0015630">
    <property type="term" value="C:microtubule cytoskeleton"/>
    <property type="evidence" value="ECO:0007669"/>
    <property type="project" value="UniProtKB-UniRule"/>
</dbReference>
<comment type="similarity">
    <text evidence="1 3">Belongs to the tektin family.</text>
</comment>
<accession>N6TKH4</accession>
<dbReference type="GO" id="GO:0005634">
    <property type="term" value="C:nucleus"/>
    <property type="evidence" value="ECO:0007669"/>
    <property type="project" value="TreeGrafter"/>
</dbReference>
<organism evidence="4">
    <name type="scientific">Dendroctonus ponderosae</name>
    <name type="common">Mountain pine beetle</name>
    <dbReference type="NCBI Taxonomy" id="77166"/>
    <lineage>
        <taxon>Eukaryota</taxon>
        <taxon>Metazoa</taxon>
        <taxon>Ecdysozoa</taxon>
        <taxon>Arthropoda</taxon>
        <taxon>Hexapoda</taxon>
        <taxon>Insecta</taxon>
        <taxon>Pterygota</taxon>
        <taxon>Neoptera</taxon>
        <taxon>Endopterygota</taxon>
        <taxon>Coleoptera</taxon>
        <taxon>Polyphaga</taxon>
        <taxon>Cucujiformia</taxon>
        <taxon>Curculionidae</taxon>
        <taxon>Scolytinae</taxon>
        <taxon>Dendroctonus</taxon>
    </lineage>
</organism>
<keyword evidence="2" id="KW-0963">Cytoplasm</keyword>
<dbReference type="HOGENOM" id="CLU_033588_0_0_1"/>
<dbReference type="GO" id="GO:0060271">
    <property type="term" value="P:cilium assembly"/>
    <property type="evidence" value="ECO:0007669"/>
    <property type="project" value="UniProtKB-UniRule"/>
</dbReference>
<dbReference type="PRINTS" id="PR00511">
    <property type="entry name" value="TEKTIN"/>
</dbReference>
<reference evidence="4" key="1">
    <citation type="journal article" date="2013" name="Genome Biol.">
        <title>Draft genome of the mountain pine beetle, Dendroctonus ponderosae Hopkins, a major forest pest.</title>
        <authorList>
            <person name="Keeling C.I."/>
            <person name="Yuen M.M."/>
            <person name="Liao N.Y."/>
            <person name="Docking T.R."/>
            <person name="Chan S.K."/>
            <person name="Taylor G.A."/>
            <person name="Palmquist D.L."/>
            <person name="Jackman S.D."/>
            <person name="Nguyen A."/>
            <person name="Li M."/>
            <person name="Henderson H."/>
            <person name="Janes J.K."/>
            <person name="Zhao Y."/>
            <person name="Pandoh P."/>
            <person name="Moore R."/>
            <person name="Sperling F.A."/>
            <person name="Huber D.P."/>
            <person name="Birol I."/>
            <person name="Jones S.J."/>
            <person name="Bohlmann J."/>
        </authorList>
    </citation>
    <scope>NUCLEOTIDE SEQUENCE</scope>
</reference>
<dbReference type="EMBL" id="KB740293">
    <property type="protein sequence ID" value="ENN80949.1"/>
    <property type="molecule type" value="Genomic_DNA"/>
</dbReference>
<proteinExistence type="inferred from homology"/>
<evidence type="ECO:0000256" key="1">
    <source>
        <dbReference type="ARBA" id="ARBA00007209"/>
    </source>
</evidence>
<dbReference type="GO" id="GO:0060294">
    <property type="term" value="P:cilium movement involved in cell motility"/>
    <property type="evidence" value="ECO:0007669"/>
    <property type="project" value="UniProtKB-UniRule"/>
</dbReference>
<dbReference type="InterPro" id="IPR000435">
    <property type="entry name" value="Tektins"/>
</dbReference>
<gene>
    <name evidence="4" type="ORF">YQE_02654</name>
</gene>
<name>N6TKH4_DENPD</name>
<evidence type="ECO:0000256" key="3">
    <source>
        <dbReference type="RuleBase" id="RU367040"/>
    </source>
</evidence>
<dbReference type="Pfam" id="PF03148">
    <property type="entry name" value="Tektin"/>
    <property type="match status" value="1"/>
</dbReference>
<sequence length="441" mass="51932">MSVVTYEKPLPHIGLSDWFAKQWEIQQTNNARQTDAFNLRHESRQLRNETNIKTEWDTYHNNVRLADRVTELDRWKEVLESCLQRIDKEVGLLKDEKYETEKEIDSLGIPLGVISECISMRDNRLGSELTYDEGDTELKKELCVVEGVKKMLIERCQAAWEKVNKLNEVRFKLNLDINDKHEAIEIDKDQLTLDKNCANISFKTDPLRIVKNSLPYESWLEHSRYVKLLADDELADTLRLREALFVVRERSKNDMLAQRDRVDFILRKRIYQTQKARNEIEWQQLKMREEMQKAFSIDNLLEYLITKVVAKEITTLENALQAKTDALKLAETRLENRSYRPGFELARDEAEQGLKDEVLQLRQTRQDLLDKINCAKTTYNALEDQQVLIDRELDNKNQSLMTDIRCLDLRARLKQGKFADPESQTDRNIQLTRMENEIPPT</sequence>
<dbReference type="OrthoDB" id="440745at2759"/>
<dbReference type="GO" id="GO:0005930">
    <property type="term" value="C:axoneme"/>
    <property type="evidence" value="ECO:0007669"/>
    <property type="project" value="UniProtKB-SubCell"/>
</dbReference>
<protein>
    <recommendedName>
        <fullName evidence="3">Tektin</fullName>
    </recommendedName>
</protein>
<feature type="non-terminal residue" evidence="4">
    <location>
        <position position="1"/>
    </location>
</feature>
<comment type="subcellular location">
    <subcellularLocation>
        <location evidence="3">Cytoplasm</location>
        <location evidence="3">Cytoskeleton</location>
        <location evidence="3">Cilium axoneme</location>
    </subcellularLocation>
</comment>
<keyword evidence="3" id="KW-0282">Flagellum</keyword>
<dbReference type="InterPro" id="IPR048256">
    <property type="entry name" value="Tektin-like"/>
</dbReference>
<dbReference type="PANTHER" id="PTHR19960">
    <property type="entry name" value="TEKTIN"/>
    <property type="match status" value="1"/>
</dbReference>
<dbReference type="OMA" id="FDHRGKM"/>
<evidence type="ECO:0000256" key="2">
    <source>
        <dbReference type="ARBA" id="ARBA00022490"/>
    </source>
</evidence>
<dbReference type="PANTHER" id="PTHR19960:SF7">
    <property type="entry name" value="TEKTIN"/>
    <property type="match status" value="1"/>
</dbReference>
<dbReference type="AlphaFoldDB" id="N6TKH4"/>